<reference evidence="3 4" key="1">
    <citation type="submission" date="2016-10" db="EMBL/GenBank/DDBJ databases">
        <authorList>
            <person name="de Groot N.N."/>
        </authorList>
    </citation>
    <scope>NUCLEOTIDE SEQUENCE [LARGE SCALE GENOMIC DNA]</scope>
    <source>
        <strain evidence="3 4">CGMCC 1.10238</strain>
    </source>
</reference>
<keyword evidence="5" id="KW-1185">Reference proteome</keyword>
<evidence type="ECO:0000313" key="5">
    <source>
        <dbReference type="Proteomes" id="UP000683429"/>
    </source>
</evidence>
<evidence type="ECO:0000256" key="1">
    <source>
        <dbReference type="SAM" id="MobiDB-lite"/>
    </source>
</evidence>
<dbReference type="EMBL" id="CP076607">
    <property type="protein sequence ID" value="QWU14428.1"/>
    <property type="molecule type" value="Genomic_DNA"/>
</dbReference>
<dbReference type="OrthoDB" id="2914772at2"/>
<protein>
    <recommendedName>
        <fullName evidence="6">Phage portal protein, SPP1 Gp6-like</fullName>
    </recommendedName>
</protein>
<dbReference type="EMBL" id="FODH01000001">
    <property type="protein sequence ID" value="SEN50595.1"/>
    <property type="molecule type" value="Genomic_DNA"/>
</dbReference>
<sequence length="512" mass="58709">MANNQINTNTNDPTLEREFNTYEEYLSTFVEGFMSQIFSSGIIDEIDIKKLQSYFANPDKYQNELEKIAQYFYIASAEVFQLFELVKILPTLNHKINVFDKNKNYEKNLSICNKFLYKIKHKTLTRDILMQEITAGTLVGMWLGEKKRFHPYIFDDLKYIFPAYRKNGDWIAVIDLEWFTSMKEDERKIQFENLKPYVTEAMYENFLTDKSNTDLKYIELPQERTFILRTHTTKRNQRLGINWSTTGLFDLIHKSKLKNMEKSVANKIINAIAVLTIGSSDNNGENSNLKLKPTIKKKIHNGVKAALEKNQSSGVTVVSVPDYASIDFPDMKSEALDPKKFESVNNDIQSSYGLSSAVLNGAGGNFASAKLNLETMYKRIAVLLEDIEQEVYGKLFNLILSSADSDNYVMEYDKQMPISGDKRLDALFKLHSEGFAVKHIVDSLDGIQFDDFINQSLYESEVMKLIEKIKPYQTSYTTNSNTNGRDAIDDSSLENENTIKSRTTDANNTPES</sequence>
<gene>
    <name evidence="2" type="ORF">KP014_21205</name>
    <name evidence="3" type="ORF">SAMN04487895_101740</name>
</gene>
<evidence type="ECO:0000313" key="2">
    <source>
        <dbReference type="EMBL" id="QWU14428.1"/>
    </source>
</evidence>
<proteinExistence type="predicted"/>
<dbReference type="Proteomes" id="UP000683429">
    <property type="component" value="Chromosome"/>
</dbReference>
<reference evidence="2 5" key="2">
    <citation type="submission" date="2021-06" db="EMBL/GenBank/DDBJ databases">
        <title>Whole genome sequence of Paenibacillus sophorae DSM23020 for comparative genomics.</title>
        <authorList>
            <person name="Kim M.-J."/>
            <person name="Lee G."/>
            <person name="Shin J.-H."/>
        </authorList>
    </citation>
    <scope>NUCLEOTIDE SEQUENCE [LARGE SCALE GENOMIC DNA]</scope>
    <source>
        <strain evidence="2 5">DSM 23020</strain>
    </source>
</reference>
<dbReference type="RefSeq" id="WP_036588478.1">
    <property type="nucleotide sequence ID" value="NZ_CP076607.1"/>
</dbReference>
<evidence type="ECO:0000313" key="3">
    <source>
        <dbReference type="EMBL" id="SEN50595.1"/>
    </source>
</evidence>
<evidence type="ECO:0000313" key="4">
    <source>
        <dbReference type="Proteomes" id="UP000198809"/>
    </source>
</evidence>
<dbReference type="STRING" id="1333845.SAMN04487895_101740"/>
<feature type="region of interest" description="Disordered" evidence="1">
    <location>
        <begin position="475"/>
        <end position="512"/>
    </location>
</feature>
<dbReference type="Proteomes" id="UP000198809">
    <property type="component" value="Unassembled WGS sequence"/>
</dbReference>
<accession>A0A1H8H380</accession>
<evidence type="ECO:0008006" key="6">
    <source>
        <dbReference type="Google" id="ProtNLM"/>
    </source>
</evidence>
<dbReference type="AlphaFoldDB" id="A0A1H8H380"/>
<organism evidence="3 4">
    <name type="scientific">Paenibacillus sophorae</name>
    <dbReference type="NCBI Taxonomy" id="1333845"/>
    <lineage>
        <taxon>Bacteria</taxon>
        <taxon>Bacillati</taxon>
        <taxon>Bacillota</taxon>
        <taxon>Bacilli</taxon>
        <taxon>Bacillales</taxon>
        <taxon>Paenibacillaceae</taxon>
        <taxon>Paenibacillus</taxon>
    </lineage>
</organism>
<name>A0A1H8H380_9BACL</name>